<proteinExistence type="predicted"/>
<keyword evidence="2" id="KW-1185">Reference proteome</keyword>
<dbReference type="Ensembl" id="ENSCINT00000036476.1">
    <property type="protein sequence ID" value="ENSCINP00000031293.1"/>
    <property type="gene ID" value="ENSCING00000019955.1"/>
</dbReference>
<organism evidence="1 2">
    <name type="scientific">Ciona intestinalis</name>
    <name type="common">Transparent sea squirt</name>
    <name type="synonym">Ascidia intestinalis</name>
    <dbReference type="NCBI Taxonomy" id="7719"/>
    <lineage>
        <taxon>Eukaryota</taxon>
        <taxon>Metazoa</taxon>
        <taxon>Chordata</taxon>
        <taxon>Tunicata</taxon>
        <taxon>Ascidiacea</taxon>
        <taxon>Phlebobranchia</taxon>
        <taxon>Cionidae</taxon>
        <taxon>Ciona</taxon>
    </lineage>
</organism>
<reference evidence="2" key="1">
    <citation type="journal article" date="2002" name="Science">
        <title>The draft genome of Ciona intestinalis: insights into chordate and vertebrate origins.</title>
        <authorList>
            <person name="Dehal P."/>
            <person name="Satou Y."/>
            <person name="Campbell R.K."/>
            <person name="Chapman J."/>
            <person name="Degnan B."/>
            <person name="De Tomaso A."/>
            <person name="Davidson B."/>
            <person name="Di Gregorio A."/>
            <person name="Gelpke M."/>
            <person name="Goodstein D.M."/>
            <person name="Harafuji N."/>
            <person name="Hastings K.E."/>
            <person name="Ho I."/>
            <person name="Hotta K."/>
            <person name="Huang W."/>
            <person name="Kawashima T."/>
            <person name="Lemaire P."/>
            <person name="Martinez D."/>
            <person name="Meinertzhagen I.A."/>
            <person name="Necula S."/>
            <person name="Nonaka M."/>
            <person name="Putnam N."/>
            <person name="Rash S."/>
            <person name="Saiga H."/>
            <person name="Satake M."/>
            <person name="Terry A."/>
            <person name="Yamada L."/>
            <person name="Wang H.G."/>
            <person name="Awazu S."/>
            <person name="Azumi K."/>
            <person name="Boore J."/>
            <person name="Branno M."/>
            <person name="Chin-Bow S."/>
            <person name="DeSantis R."/>
            <person name="Doyle S."/>
            <person name="Francino P."/>
            <person name="Keys D.N."/>
            <person name="Haga S."/>
            <person name="Hayashi H."/>
            <person name="Hino K."/>
            <person name="Imai K.S."/>
            <person name="Inaba K."/>
            <person name="Kano S."/>
            <person name="Kobayashi K."/>
            <person name="Kobayashi M."/>
            <person name="Lee B.I."/>
            <person name="Makabe K.W."/>
            <person name="Manohar C."/>
            <person name="Matassi G."/>
            <person name="Medina M."/>
            <person name="Mochizuki Y."/>
            <person name="Mount S."/>
            <person name="Morishita T."/>
            <person name="Miura S."/>
            <person name="Nakayama A."/>
            <person name="Nishizaka S."/>
            <person name="Nomoto H."/>
            <person name="Ohta F."/>
            <person name="Oishi K."/>
            <person name="Rigoutsos I."/>
            <person name="Sano M."/>
            <person name="Sasaki A."/>
            <person name="Sasakura Y."/>
            <person name="Shoguchi E."/>
            <person name="Shin-i T."/>
            <person name="Spagnuolo A."/>
            <person name="Stainier D."/>
            <person name="Suzuki M.M."/>
            <person name="Tassy O."/>
            <person name="Takatori N."/>
            <person name="Tokuoka M."/>
            <person name="Yagi K."/>
            <person name="Yoshizaki F."/>
            <person name="Wada S."/>
            <person name="Zhang C."/>
            <person name="Hyatt P.D."/>
            <person name="Larimer F."/>
            <person name="Detter C."/>
            <person name="Doggett N."/>
            <person name="Glavina T."/>
            <person name="Hawkins T."/>
            <person name="Richardson P."/>
            <person name="Lucas S."/>
            <person name="Kohara Y."/>
            <person name="Levine M."/>
            <person name="Satoh N."/>
            <person name="Rokhsar D.S."/>
        </authorList>
    </citation>
    <scope>NUCLEOTIDE SEQUENCE [LARGE SCALE GENOMIC DNA]</scope>
</reference>
<protein>
    <submittedName>
        <fullName evidence="1">Uncharacterized protein</fullName>
    </submittedName>
</protein>
<dbReference type="EMBL" id="EAAA01000046">
    <property type="status" value="NOT_ANNOTATED_CDS"/>
    <property type="molecule type" value="Genomic_DNA"/>
</dbReference>
<reference evidence="1" key="3">
    <citation type="submission" date="2025-08" db="UniProtKB">
        <authorList>
            <consortium name="Ensembl"/>
        </authorList>
    </citation>
    <scope>IDENTIFICATION</scope>
</reference>
<reference evidence="1" key="2">
    <citation type="journal article" date="2008" name="Genome Biol.">
        <title>Improved genome assembly and evidence-based global gene model set for the chordate Ciona intestinalis: new insight into intron and operon populations.</title>
        <authorList>
            <person name="Satou Y."/>
            <person name="Mineta K."/>
            <person name="Ogasawara M."/>
            <person name="Sasakura Y."/>
            <person name="Shoguchi E."/>
            <person name="Ueno K."/>
            <person name="Yamada L."/>
            <person name="Matsumoto J."/>
            <person name="Wasserscheid J."/>
            <person name="Dewar K."/>
            <person name="Wiley G.B."/>
            <person name="Macmil S.L."/>
            <person name="Roe B.A."/>
            <person name="Zeller R.W."/>
            <person name="Hastings K.E."/>
            <person name="Lemaire P."/>
            <person name="Lindquist E."/>
            <person name="Endo T."/>
            <person name="Hotta K."/>
            <person name="Inaba K."/>
        </authorList>
    </citation>
    <scope>NUCLEOTIDE SEQUENCE [LARGE SCALE GENOMIC DNA]</scope>
    <source>
        <strain evidence="1">wild type</strain>
    </source>
</reference>
<reference evidence="1" key="4">
    <citation type="submission" date="2025-09" db="UniProtKB">
        <authorList>
            <consortium name="Ensembl"/>
        </authorList>
    </citation>
    <scope>IDENTIFICATION</scope>
</reference>
<dbReference type="Proteomes" id="UP000008144">
    <property type="component" value="Chromosome 1"/>
</dbReference>
<name>H2XNR0_CIOIN</name>
<sequence length="50" mass="4967">MLRVFTGVGNNMGVAVRSCRNFGGAVGVVGVGSHTVVVGGKGQLQVGLHS</sequence>
<dbReference type="HOGENOM" id="CLU_3129376_0_0_1"/>
<evidence type="ECO:0000313" key="2">
    <source>
        <dbReference type="Proteomes" id="UP000008144"/>
    </source>
</evidence>
<dbReference type="AlphaFoldDB" id="H2XNR0"/>
<evidence type="ECO:0000313" key="1">
    <source>
        <dbReference type="Ensembl" id="ENSCINP00000031293.1"/>
    </source>
</evidence>
<accession>H2XNR0</accession>
<dbReference type="InParanoid" id="H2XNR0"/>